<organism evidence="8 9">
    <name type="scientific">Fragariocoptes setiger</name>
    <dbReference type="NCBI Taxonomy" id="1670756"/>
    <lineage>
        <taxon>Eukaryota</taxon>
        <taxon>Metazoa</taxon>
        <taxon>Ecdysozoa</taxon>
        <taxon>Arthropoda</taxon>
        <taxon>Chelicerata</taxon>
        <taxon>Arachnida</taxon>
        <taxon>Acari</taxon>
        <taxon>Acariformes</taxon>
        <taxon>Trombidiformes</taxon>
        <taxon>Prostigmata</taxon>
        <taxon>Eupodina</taxon>
        <taxon>Eriophyoidea</taxon>
        <taxon>Phytoptidae</taxon>
        <taxon>Fragariocoptes</taxon>
    </lineage>
</organism>
<evidence type="ECO:0000256" key="5">
    <source>
        <dbReference type="ARBA" id="ARBA00023136"/>
    </source>
</evidence>
<feature type="transmembrane region" description="Helical" evidence="6">
    <location>
        <begin position="102"/>
        <end position="127"/>
    </location>
</feature>
<protein>
    <recommendedName>
        <fullName evidence="6">GDT1 family protein</fullName>
    </recommendedName>
</protein>
<feature type="transmembrane region" description="Helical" evidence="6">
    <location>
        <begin position="59"/>
        <end position="81"/>
    </location>
</feature>
<keyword evidence="9" id="KW-1185">Reference proteome</keyword>
<evidence type="ECO:0000256" key="7">
    <source>
        <dbReference type="SAM" id="MobiDB-lite"/>
    </source>
</evidence>
<evidence type="ECO:0000256" key="4">
    <source>
        <dbReference type="ARBA" id="ARBA00022989"/>
    </source>
</evidence>
<name>A0ABQ7SBS0_9ACAR</name>
<feature type="transmembrane region" description="Helical" evidence="6">
    <location>
        <begin position="258"/>
        <end position="278"/>
    </location>
</feature>
<evidence type="ECO:0000313" key="9">
    <source>
        <dbReference type="Proteomes" id="UP000825002"/>
    </source>
</evidence>
<evidence type="ECO:0000256" key="1">
    <source>
        <dbReference type="ARBA" id="ARBA00004141"/>
    </source>
</evidence>
<comment type="subcellular location">
    <subcellularLocation>
        <location evidence="1 6">Membrane</location>
        <topology evidence="1 6">Multi-pass membrane protein</topology>
    </subcellularLocation>
</comment>
<proteinExistence type="inferred from homology"/>
<feature type="region of interest" description="Disordered" evidence="7">
    <location>
        <begin position="168"/>
        <end position="200"/>
    </location>
</feature>
<evidence type="ECO:0000256" key="2">
    <source>
        <dbReference type="ARBA" id="ARBA00009190"/>
    </source>
</evidence>
<evidence type="ECO:0000256" key="3">
    <source>
        <dbReference type="ARBA" id="ARBA00022692"/>
    </source>
</evidence>
<dbReference type="Pfam" id="PF01169">
    <property type="entry name" value="GDT1"/>
    <property type="match status" value="2"/>
</dbReference>
<reference evidence="8 9" key="1">
    <citation type="submission" date="2020-10" db="EMBL/GenBank/DDBJ databases">
        <authorList>
            <person name="Klimov P.B."/>
            <person name="Dyachkov S.M."/>
            <person name="Chetverikov P.E."/>
        </authorList>
    </citation>
    <scope>NUCLEOTIDE SEQUENCE [LARGE SCALE GENOMIC DNA]</scope>
    <source>
        <strain evidence="8">BMOC 18-1129-001#AD2665</strain>
        <tissue evidence="8">Entire mites</tissue>
    </source>
</reference>
<sequence length="313" mass="33776">MSMLENSSSLPTMTTLSFRTPLSTTTVTTCSPSDVVWPSDGLANGDPLIERLDADSKTLGFYASDSALIHALLASFSVVIVSEIGDKTFFITAIMAMRNSRLLVFLSSALALFVMTILSVVMGVAITVIPKEVTHIASIVLFTFFGAKMLKEACEMKGDEAEDEYKEVEKSLTELQDKSSEDMAKEEHTPDDPTDEAKTQIKNDSVNDAVPIYKRLSTKLPIYIAPVMLEVFTIIFVAEWGDRSQISTVILAAREDVVGVFVGSLLGHLICTGLAVIGGRFVADFISVKAMTACGGLLFIFFAVFAIINGVGA</sequence>
<feature type="transmembrane region" description="Helical" evidence="6">
    <location>
        <begin position="133"/>
        <end position="150"/>
    </location>
</feature>
<feature type="transmembrane region" description="Helical" evidence="6">
    <location>
        <begin position="290"/>
        <end position="311"/>
    </location>
</feature>
<evidence type="ECO:0000313" key="8">
    <source>
        <dbReference type="EMBL" id="KAG9510873.1"/>
    </source>
</evidence>
<gene>
    <name evidence="8" type="primary">TMEM165</name>
    <name evidence="8" type="ORF">GZH46_00571</name>
</gene>
<feature type="transmembrane region" description="Helical" evidence="6">
    <location>
        <begin position="220"/>
        <end position="238"/>
    </location>
</feature>
<evidence type="ECO:0000256" key="6">
    <source>
        <dbReference type="RuleBase" id="RU365102"/>
    </source>
</evidence>
<dbReference type="InterPro" id="IPR001727">
    <property type="entry name" value="GDT1-like"/>
</dbReference>
<comment type="caution">
    <text evidence="8">The sequence shown here is derived from an EMBL/GenBank/DDBJ whole genome shotgun (WGS) entry which is preliminary data.</text>
</comment>
<dbReference type="PANTHER" id="PTHR12608">
    <property type="entry name" value="TRANSMEMBRANE PROTEIN HTP-1 RELATED"/>
    <property type="match status" value="1"/>
</dbReference>
<keyword evidence="4 6" id="KW-1133">Transmembrane helix</keyword>
<dbReference type="EMBL" id="JAIFTH010000062">
    <property type="protein sequence ID" value="KAG9510873.1"/>
    <property type="molecule type" value="Genomic_DNA"/>
</dbReference>
<keyword evidence="5 6" id="KW-0472">Membrane</keyword>
<dbReference type="Proteomes" id="UP000825002">
    <property type="component" value="Unassembled WGS sequence"/>
</dbReference>
<accession>A0ABQ7SBS0</accession>
<dbReference type="PANTHER" id="PTHR12608:SF1">
    <property type="entry name" value="TRANSMEMBRANE PROTEIN 165"/>
    <property type="match status" value="1"/>
</dbReference>
<comment type="similarity">
    <text evidence="2 6">Belongs to the GDT1 family.</text>
</comment>
<keyword evidence="3 6" id="KW-0812">Transmembrane</keyword>